<accession>A0AAD7J0S6</accession>
<evidence type="ECO:0000313" key="1">
    <source>
        <dbReference type="EMBL" id="KAJ7754406.1"/>
    </source>
</evidence>
<keyword evidence="2" id="KW-1185">Reference proteome</keyword>
<evidence type="ECO:0000313" key="2">
    <source>
        <dbReference type="Proteomes" id="UP001215280"/>
    </source>
</evidence>
<gene>
    <name evidence="1" type="ORF">DFH07DRAFT_959850</name>
</gene>
<sequence>MKGRNAAPVLWVRFQEICSLTRPQRSAMSGTITTLWQQLLQWNRCLAHLQSQTLHGGDSALRLACAAERHAARPSSLAQFSSSQIPGITPLPFAFGQQAQALSLGESVTCIRMSILLRTLPSRLVYPSMEPAALVPRVLRRG</sequence>
<dbReference type="AlphaFoldDB" id="A0AAD7J0S6"/>
<dbReference type="Proteomes" id="UP001215280">
    <property type="component" value="Unassembled WGS sequence"/>
</dbReference>
<name>A0AAD7J0S6_9AGAR</name>
<comment type="caution">
    <text evidence="1">The sequence shown here is derived from an EMBL/GenBank/DDBJ whole genome shotgun (WGS) entry which is preliminary data.</text>
</comment>
<dbReference type="EMBL" id="JARJLG010000067">
    <property type="protein sequence ID" value="KAJ7754406.1"/>
    <property type="molecule type" value="Genomic_DNA"/>
</dbReference>
<proteinExistence type="predicted"/>
<reference evidence="1" key="1">
    <citation type="submission" date="2023-03" db="EMBL/GenBank/DDBJ databases">
        <title>Massive genome expansion in bonnet fungi (Mycena s.s.) driven by repeated elements and novel gene families across ecological guilds.</title>
        <authorList>
            <consortium name="Lawrence Berkeley National Laboratory"/>
            <person name="Harder C.B."/>
            <person name="Miyauchi S."/>
            <person name="Viragh M."/>
            <person name="Kuo A."/>
            <person name="Thoen E."/>
            <person name="Andreopoulos B."/>
            <person name="Lu D."/>
            <person name="Skrede I."/>
            <person name="Drula E."/>
            <person name="Henrissat B."/>
            <person name="Morin E."/>
            <person name="Kohler A."/>
            <person name="Barry K."/>
            <person name="LaButti K."/>
            <person name="Morin E."/>
            <person name="Salamov A."/>
            <person name="Lipzen A."/>
            <person name="Mereny Z."/>
            <person name="Hegedus B."/>
            <person name="Baldrian P."/>
            <person name="Stursova M."/>
            <person name="Weitz H."/>
            <person name="Taylor A."/>
            <person name="Grigoriev I.V."/>
            <person name="Nagy L.G."/>
            <person name="Martin F."/>
            <person name="Kauserud H."/>
        </authorList>
    </citation>
    <scope>NUCLEOTIDE SEQUENCE</scope>
    <source>
        <strain evidence="1">CBHHK188m</strain>
    </source>
</reference>
<organism evidence="1 2">
    <name type="scientific">Mycena maculata</name>
    <dbReference type="NCBI Taxonomy" id="230809"/>
    <lineage>
        <taxon>Eukaryota</taxon>
        <taxon>Fungi</taxon>
        <taxon>Dikarya</taxon>
        <taxon>Basidiomycota</taxon>
        <taxon>Agaricomycotina</taxon>
        <taxon>Agaricomycetes</taxon>
        <taxon>Agaricomycetidae</taxon>
        <taxon>Agaricales</taxon>
        <taxon>Marasmiineae</taxon>
        <taxon>Mycenaceae</taxon>
        <taxon>Mycena</taxon>
    </lineage>
</organism>
<protein>
    <submittedName>
        <fullName evidence="1">Uncharacterized protein</fullName>
    </submittedName>
</protein>